<accession>A0A481YQD0</accession>
<sequence length="162" mass="19718">MEDYDLDEFIRDILFFSFRKCIIYDEIETIKNIKDNTEYDIKDKLLNNFGNIYNNELNTDFHKMLFMFDFDKVKECLNMGPNNTMIIHFNLYEKKEHEDITLFISYKIDDKIDSYGLYNEHMEYNSILNVLKYEQFKNIRFIHIIDAYDKHVIINKSMILGL</sequence>
<organism evidence="1">
    <name type="scientific">Pithovirus LCDPAC02</name>
    <dbReference type="NCBI Taxonomy" id="2506601"/>
    <lineage>
        <taxon>Viruses</taxon>
        <taxon>Pithoviruses</taxon>
    </lineage>
</organism>
<name>A0A481YQD0_9VIRU</name>
<gene>
    <name evidence="1" type="ORF">LCDPAC02_01840</name>
</gene>
<proteinExistence type="predicted"/>
<evidence type="ECO:0000313" key="1">
    <source>
        <dbReference type="EMBL" id="QBK84985.1"/>
    </source>
</evidence>
<dbReference type="EMBL" id="MK500301">
    <property type="protein sequence ID" value="QBK84985.1"/>
    <property type="molecule type" value="Genomic_DNA"/>
</dbReference>
<reference evidence="1" key="1">
    <citation type="journal article" date="2019" name="MBio">
        <title>Virus Genomes from Deep Sea Sediments Expand the Ocean Megavirome and Support Independent Origins of Viral Gigantism.</title>
        <authorList>
            <person name="Backstrom D."/>
            <person name="Yutin N."/>
            <person name="Jorgensen S.L."/>
            <person name="Dharamshi J."/>
            <person name="Homa F."/>
            <person name="Zaremba-Niedwiedzka K."/>
            <person name="Spang A."/>
            <person name="Wolf Y.I."/>
            <person name="Koonin E.V."/>
            <person name="Ettema T.J."/>
        </authorList>
    </citation>
    <scope>NUCLEOTIDE SEQUENCE</scope>
</reference>
<protein>
    <submittedName>
        <fullName evidence="1">Uncharacterized protein</fullName>
    </submittedName>
</protein>